<protein>
    <submittedName>
        <fullName evidence="2">Uncharacterized protein</fullName>
    </submittedName>
</protein>
<comment type="caution">
    <text evidence="2">The sequence shown here is derived from an EMBL/GenBank/DDBJ whole genome shotgun (WGS) entry which is preliminary data.</text>
</comment>
<keyword evidence="3" id="KW-1185">Reference proteome</keyword>
<reference evidence="2" key="2">
    <citation type="submission" date="2023-05" db="EMBL/GenBank/DDBJ databases">
        <authorList>
            <person name="Fouks B."/>
        </authorList>
    </citation>
    <scope>NUCLEOTIDE SEQUENCE</scope>
    <source>
        <strain evidence="2">Stay&amp;Tobe</strain>
        <tissue evidence="2">Testes</tissue>
    </source>
</reference>
<gene>
    <name evidence="2" type="ORF">L9F63_019303</name>
</gene>
<evidence type="ECO:0000313" key="2">
    <source>
        <dbReference type="EMBL" id="KAJ9587174.1"/>
    </source>
</evidence>
<accession>A0AAD8EER6</accession>
<feature type="transmembrane region" description="Helical" evidence="1">
    <location>
        <begin position="22"/>
        <end position="43"/>
    </location>
</feature>
<name>A0AAD8EER6_DIPPU</name>
<proteinExistence type="predicted"/>
<organism evidence="2 3">
    <name type="scientific">Diploptera punctata</name>
    <name type="common">Pacific beetle cockroach</name>
    <dbReference type="NCBI Taxonomy" id="6984"/>
    <lineage>
        <taxon>Eukaryota</taxon>
        <taxon>Metazoa</taxon>
        <taxon>Ecdysozoa</taxon>
        <taxon>Arthropoda</taxon>
        <taxon>Hexapoda</taxon>
        <taxon>Insecta</taxon>
        <taxon>Pterygota</taxon>
        <taxon>Neoptera</taxon>
        <taxon>Polyneoptera</taxon>
        <taxon>Dictyoptera</taxon>
        <taxon>Blattodea</taxon>
        <taxon>Blaberoidea</taxon>
        <taxon>Blaberidae</taxon>
        <taxon>Diplopterinae</taxon>
        <taxon>Diploptera</taxon>
    </lineage>
</organism>
<dbReference type="EMBL" id="JASPKZ010006473">
    <property type="protein sequence ID" value="KAJ9587174.1"/>
    <property type="molecule type" value="Genomic_DNA"/>
</dbReference>
<dbReference type="Proteomes" id="UP001233999">
    <property type="component" value="Unassembled WGS sequence"/>
</dbReference>
<feature type="non-terminal residue" evidence="2">
    <location>
        <position position="1"/>
    </location>
</feature>
<keyword evidence="1" id="KW-0472">Membrane</keyword>
<reference evidence="2" key="1">
    <citation type="journal article" date="2023" name="IScience">
        <title>Live-bearing cockroach genome reveals convergent evolutionary mechanisms linked to viviparity in insects and beyond.</title>
        <authorList>
            <person name="Fouks B."/>
            <person name="Harrison M.C."/>
            <person name="Mikhailova A.A."/>
            <person name="Marchal E."/>
            <person name="English S."/>
            <person name="Carruthers M."/>
            <person name="Jennings E.C."/>
            <person name="Chiamaka E.L."/>
            <person name="Frigard R.A."/>
            <person name="Pippel M."/>
            <person name="Attardo G.M."/>
            <person name="Benoit J.B."/>
            <person name="Bornberg-Bauer E."/>
            <person name="Tobe S.S."/>
        </authorList>
    </citation>
    <scope>NUCLEOTIDE SEQUENCE</scope>
    <source>
        <strain evidence="2">Stay&amp;Tobe</strain>
    </source>
</reference>
<keyword evidence="1" id="KW-1133">Transmembrane helix</keyword>
<keyword evidence="1" id="KW-0812">Transmembrane</keyword>
<evidence type="ECO:0000313" key="3">
    <source>
        <dbReference type="Proteomes" id="UP001233999"/>
    </source>
</evidence>
<evidence type="ECO:0000256" key="1">
    <source>
        <dbReference type="SAM" id="Phobius"/>
    </source>
</evidence>
<dbReference type="AlphaFoldDB" id="A0AAD8EER6"/>
<feature type="non-terminal residue" evidence="2">
    <location>
        <position position="72"/>
    </location>
</feature>
<sequence length="72" mass="8360">QPWDIDCSSIVPYFLANFTRTMIFPCLGVIKLIPVVIFVSIYLKTMFHRRPPRSPDLTPYTLENLPHQIVKA</sequence>